<gene>
    <name evidence="3" type="ORF">DPMN_033036</name>
</gene>
<dbReference type="GO" id="GO:0005576">
    <property type="term" value="C:extracellular region"/>
    <property type="evidence" value="ECO:0007669"/>
    <property type="project" value="InterPro"/>
</dbReference>
<dbReference type="GO" id="GO:0042157">
    <property type="term" value="P:lipoprotein metabolic process"/>
    <property type="evidence" value="ECO:0007669"/>
    <property type="project" value="InterPro"/>
</dbReference>
<dbReference type="GO" id="GO:0016020">
    <property type="term" value="C:membrane"/>
    <property type="evidence" value="ECO:0007669"/>
    <property type="project" value="TreeGrafter"/>
</dbReference>
<sequence length="591" mass="65280">MHKSSTGSSLIDISSFIQADNAKRKIVEKSHLDLFSCVTEALFGESDQSSQRSTALRHAVLTQLMDARSDVMDVLIMLLEPFETPPKDDEDKMRRLEEARTLLSNKVLEPSTDIQHLSIYLYCVATFLGIDVYTASPESDHFRWRCFKCLKLSRFKKRFTHNDTVFDFTVNKGKFPCLMLYIEDDETNIIVHHIEPCDPGAPVPPCPGLLEDLMTYLKEIPLEEIEIPDELITKVRANWRKLDKAVVSLTALAKEYCEELFVRDPVYRHKISDVRCNRRLYLPRITEMLAGSDPEPRKVFCQILLKQLDIQTLKLVSDNLDLKKIEHFRKYSALARLEHAVQQFCEVASPTEKHDSLSDEFRQTRRCVNNTVIATSATALVGGVLAVAGILVTPVAAGLSLGLTLSGGVIGCVSAATQSGFRIHEAVKEKRVVAGIEKELMASERAVEKSMAEVCELFSDFHDISLKGKPASTETSLARGAFSVGSIFRSMHSFVGVAVSTASVGAGAAVATASVFGPIGLLLDVGLMAEAIRNKVRGNRTKAGKALECLGAFQTVFGALLRGNVDTSVNIIESPSFAAVDRRLSKKYSTM</sequence>
<dbReference type="Proteomes" id="UP000828390">
    <property type="component" value="Unassembled WGS sequence"/>
</dbReference>
<feature type="transmembrane region" description="Helical" evidence="2">
    <location>
        <begin position="398"/>
        <end position="421"/>
    </location>
</feature>
<dbReference type="AlphaFoldDB" id="A0A9D4RKT9"/>
<accession>A0A9D4RKT9</accession>
<protein>
    <submittedName>
        <fullName evidence="3">Uncharacterized protein</fullName>
    </submittedName>
</protein>
<evidence type="ECO:0000256" key="1">
    <source>
        <dbReference type="ARBA" id="ARBA00010090"/>
    </source>
</evidence>
<dbReference type="EMBL" id="JAIWYP010000002">
    <property type="protein sequence ID" value="KAH3869865.1"/>
    <property type="molecule type" value="Genomic_DNA"/>
</dbReference>
<evidence type="ECO:0000313" key="4">
    <source>
        <dbReference type="Proteomes" id="UP000828390"/>
    </source>
</evidence>
<keyword evidence="2" id="KW-0472">Membrane</keyword>
<evidence type="ECO:0000256" key="2">
    <source>
        <dbReference type="SAM" id="Phobius"/>
    </source>
</evidence>
<comment type="similarity">
    <text evidence="1">Belongs to the apolipoprotein L family.</text>
</comment>
<proteinExistence type="inferred from homology"/>
<dbReference type="Pfam" id="PF05461">
    <property type="entry name" value="ApoL"/>
    <property type="match status" value="1"/>
</dbReference>
<evidence type="ECO:0000313" key="3">
    <source>
        <dbReference type="EMBL" id="KAH3869865.1"/>
    </source>
</evidence>
<reference evidence="3" key="2">
    <citation type="submission" date="2020-11" db="EMBL/GenBank/DDBJ databases">
        <authorList>
            <person name="McCartney M.A."/>
            <person name="Auch B."/>
            <person name="Kono T."/>
            <person name="Mallez S."/>
            <person name="Becker A."/>
            <person name="Gohl D.M."/>
            <person name="Silverstein K.A.T."/>
            <person name="Koren S."/>
            <person name="Bechman K.B."/>
            <person name="Herman A."/>
            <person name="Abrahante J.E."/>
            <person name="Garbe J."/>
        </authorList>
    </citation>
    <scope>NUCLEOTIDE SEQUENCE</scope>
    <source>
        <strain evidence="3">Duluth1</strain>
        <tissue evidence="3">Whole animal</tissue>
    </source>
</reference>
<dbReference type="GO" id="GO:0006869">
    <property type="term" value="P:lipid transport"/>
    <property type="evidence" value="ECO:0007669"/>
    <property type="project" value="InterPro"/>
</dbReference>
<keyword evidence="4" id="KW-1185">Reference proteome</keyword>
<organism evidence="3 4">
    <name type="scientific">Dreissena polymorpha</name>
    <name type="common">Zebra mussel</name>
    <name type="synonym">Mytilus polymorpha</name>
    <dbReference type="NCBI Taxonomy" id="45954"/>
    <lineage>
        <taxon>Eukaryota</taxon>
        <taxon>Metazoa</taxon>
        <taxon>Spiralia</taxon>
        <taxon>Lophotrochozoa</taxon>
        <taxon>Mollusca</taxon>
        <taxon>Bivalvia</taxon>
        <taxon>Autobranchia</taxon>
        <taxon>Heteroconchia</taxon>
        <taxon>Euheterodonta</taxon>
        <taxon>Imparidentia</taxon>
        <taxon>Neoheterodontei</taxon>
        <taxon>Myida</taxon>
        <taxon>Dreissenoidea</taxon>
        <taxon>Dreissenidae</taxon>
        <taxon>Dreissena</taxon>
    </lineage>
</organism>
<comment type="caution">
    <text evidence="3">The sequence shown here is derived from an EMBL/GenBank/DDBJ whole genome shotgun (WGS) entry which is preliminary data.</text>
</comment>
<keyword evidence="2" id="KW-0812">Transmembrane</keyword>
<dbReference type="PANTHER" id="PTHR14096:SF28">
    <property type="entry name" value="APOLIPOPROTEIN L, 1-RELATED"/>
    <property type="match status" value="1"/>
</dbReference>
<dbReference type="InterPro" id="IPR008405">
    <property type="entry name" value="ApoL"/>
</dbReference>
<name>A0A9D4RKT9_DREPO</name>
<reference evidence="3" key="1">
    <citation type="journal article" date="2019" name="bioRxiv">
        <title>The Genome of the Zebra Mussel, Dreissena polymorpha: A Resource for Invasive Species Research.</title>
        <authorList>
            <person name="McCartney M.A."/>
            <person name="Auch B."/>
            <person name="Kono T."/>
            <person name="Mallez S."/>
            <person name="Zhang Y."/>
            <person name="Obille A."/>
            <person name="Becker A."/>
            <person name="Abrahante J.E."/>
            <person name="Garbe J."/>
            <person name="Badalamenti J.P."/>
            <person name="Herman A."/>
            <person name="Mangelson H."/>
            <person name="Liachko I."/>
            <person name="Sullivan S."/>
            <person name="Sone E.D."/>
            <person name="Koren S."/>
            <person name="Silverstein K.A.T."/>
            <person name="Beckman K.B."/>
            <person name="Gohl D.M."/>
        </authorList>
    </citation>
    <scope>NUCLEOTIDE SEQUENCE</scope>
    <source>
        <strain evidence="3">Duluth1</strain>
        <tissue evidence="3">Whole animal</tissue>
    </source>
</reference>
<dbReference type="GO" id="GO:0008289">
    <property type="term" value="F:lipid binding"/>
    <property type="evidence" value="ECO:0007669"/>
    <property type="project" value="InterPro"/>
</dbReference>
<dbReference type="PANTHER" id="PTHR14096">
    <property type="entry name" value="APOLIPOPROTEIN L"/>
    <property type="match status" value="1"/>
</dbReference>
<feature type="transmembrane region" description="Helical" evidence="2">
    <location>
        <begin position="372"/>
        <end position="392"/>
    </location>
</feature>
<keyword evidence="2" id="KW-1133">Transmembrane helix</keyword>